<organism evidence="1 2">
    <name type="scientific">Lentithecium fluviatile CBS 122367</name>
    <dbReference type="NCBI Taxonomy" id="1168545"/>
    <lineage>
        <taxon>Eukaryota</taxon>
        <taxon>Fungi</taxon>
        <taxon>Dikarya</taxon>
        <taxon>Ascomycota</taxon>
        <taxon>Pezizomycotina</taxon>
        <taxon>Dothideomycetes</taxon>
        <taxon>Pleosporomycetidae</taxon>
        <taxon>Pleosporales</taxon>
        <taxon>Massarineae</taxon>
        <taxon>Lentitheciaceae</taxon>
        <taxon>Lentithecium</taxon>
    </lineage>
</organism>
<name>A0A6G1IH37_9PLEO</name>
<evidence type="ECO:0000313" key="2">
    <source>
        <dbReference type="Proteomes" id="UP000799291"/>
    </source>
</evidence>
<keyword evidence="2" id="KW-1185">Reference proteome</keyword>
<sequence length="94" mass="10220">MPPPSRCYTWTSSGRLHRQALPRRLPWVALSKVDVEPASSAECITAFRFPGSALGCLTLLGPRRLACSATTATAISLRYEGTNGRAHLHMPSQL</sequence>
<evidence type="ECO:0000313" key="1">
    <source>
        <dbReference type="EMBL" id="KAF2677547.1"/>
    </source>
</evidence>
<protein>
    <submittedName>
        <fullName evidence="1">Uncharacterized protein</fullName>
    </submittedName>
</protein>
<reference evidence="1" key="1">
    <citation type="journal article" date="2020" name="Stud. Mycol.">
        <title>101 Dothideomycetes genomes: a test case for predicting lifestyles and emergence of pathogens.</title>
        <authorList>
            <person name="Haridas S."/>
            <person name="Albert R."/>
            <person name="Binder M."/>
            <person name="Bloem J."/>
            <person name="Labutti K."/>
            <person name="Salamov A."/>
            <person name="Andreopoulos B."/>
            <person name="Baker S."/>
            <person name="Barry K."/>
            <person name="Bills G."/>
            <person name="Bluhm B."/>
            <person name="Cannon C."/>
            <person name="Castanera R."/>
            <person name="Culley D."/>
            <person name="Daum C."/>
            <person name="Ezra D."/>
            <person name="Gonzalez J."/>
            <person name="Henrissat B."/>
            <person name="Kuo A."/>
            <person name="Liang C."/>
            <person name="Lipzen A."/>
            <person name="Lutzoni F."/>
            <person name="Magnuson J."/>
            <person name="Mondo S."/>
            <person name="Nolan M."/>
            <person name="Ohm R."/>
            <person name="Pangilinan J."/>
            <person name="Park H.-J."/>
            <person name="Ramirez L."/>
            <person name="Alfaro M."/>
            <person name="Sun H."/>
            <person name="Tritt A."/>
            <person name="Yoshinaga Y."/>
            <person name="Zwiers L.-H."/>
            <person name="Turgeon B."/>
            <person name="Goodwin S."/>
            <person name="Spatafora J."/>
            <person name="Crous P."/>
            <person name="Grigoriev I."/>
        </authorList>
    </citation>
    <scope>NUCLEOTIDE SEQUENCE</scope>
    <source>
        <strain evidence="1">CBS 122367</strain>
    </source>
</reference>
<accession>A0A6G1IH37</accession>
<dbReference type="AlphaFoldDB" id="A0A6G1IH37"/>
<gene>
    <name evidence="1" type="ORF">K458DRAFT_158862</name>
</gene>
<dbReference type="EMBL" id="MU005621">
    <property type="protein sequence ID" value="KAF2677547.1"/>
    <property type="molecule type" value="Genomic_DNA"/>
</dbReference>
<dbReference type="Proteomes" id="UP000799291">
    <property type="component" value="Unassembled WGS sequence"/>
</dbReference>
<proteinExistence type="predicted"/>